<dbReference type="PANTHER" id="PTHR33178">
    <property type="match status" value="1"/>
</dbReference>
<evidence type="ECO:0000259" key="2">
    <source>
        <dbReference type="PROSITE" id="PS51502"/>
    </source>
</evidence>
<dbReference type="Pfam" id="PF07876">
    <property type="entry name" value="Dabb"/>
    <property type="match status" value="1"/>
</dbReference>
<dbReference type="PANTHER" id="PTHR33178:SF10">
    <property type="entry name" value="STRESS-RESPONSE A_B BARREL DOMAIN-CONTAINING PROTEIN"/>
    <property type="match status" value="1"/>
</dbReference>
<keyword evidence="4" id="KW-1185">Reference proteome</keyword>
<proteinExistence type="predicted"/>
<dbReference type="InterPro" id="IPR044662">
    <property type="entry name" value="HS1/DABB1-like"/>
</dbReference>
<dbReference type="InterPro" id="IPR011008">
    <property type="entry name" value="Dimeric_a/b-barrel"/>
</dbReference>
<reference evidence="3 4" key="1">
    <citation type="journal article" date="2015" name="Genome Biol. Evol.">
        <title>Comparative Genomics of a Bacterivorous Green Alga Reveals Evolutionary Causalities and Consequences of Phago-Mixotrophic Mode of Nutrition.</title>
        <authorList>
            <person name="Burns J.A."/>
            <person name="Paasch A."/>
            <person name="Narechania A."/>
            <person name="Kim E."/>
        </authorList>
    </citation>
    <scope>NUCLEOTIDE SEQUENCE [LARGE SCALE GENOMIC DNA]</scope>
    <source>
        <strain evidence="3 4">PLY_AMNH</strain>
    </source>
</reference>
<comment type="caution">
    <text evidence="3">The sequence shown here is derived from an EMBL/GenBank/DDBJ whole genome shotgun (WGS) entry which is preliminary data.</text>
</comment>
<dbReference type="EMBL" id="LGRX02032751">
    <property type="protein sequence ID" value="KAK3243624.1"/>
    <property type="molecule type" value="Genomic_DNA"/>
</dbReference>
<dbReference type="SMART" id="SM00886">
    <property type="entry name" value="Dabb"/>
    <property type="match status" value="1"/>
</dbReference>
<dbReference type="SUPFAM" id="SSF54909">
    <property type="entry name" value="Dimeric alpha+beta barrel"/>
    <property type="match status" value="1"/>
</dbReference>
<evidence type="ECO:0000256" key="1">
    <source>
        <dbReference type="ARBA" id="ARBA00011738"/>
    </source>
</evidence>
<sequence length="98" mass="10737">MAIRHIVTFTFVEDATDEQKNAITTALKGLPELIPEIKAFTCGLDAGLSPGNAQYGLVADFENEADFRTYAKHPEHQKVIAENIKPILATRVAVQLSL</sequence>
<gene>
    <name evidence="3" type="ORF">CYMTET_46737</name>
</gene>
<organism evidence="3 4">
    <name type="scientific">Cymbomonas tetramitiformis</name>
    <dbReference type="NCBI Taxonomy" id="36881"/>
    <lineage>
        <taxon>Eukaryota</taxon>
        <taxon>Viridiplantae</taxon>
        <taxon>Chlorophyta</taxon>
        <taxon>Pyramimonadophyceae</taxon>
        <taxon>Pyramimonadales</taxon>
        <taxon>Pyramimonadaceae</taxon>
        <taxon>Cymbomonas</taxon>
    </lineage>
</organism>
<evidence type="ECO:0000313" key="4">
    <source>
        <dbReference type="Proteomes" id="UP001190700"/>
    </source>
</evidence>
<dbReference type="AlphaFoldDB" id="A0AAE0EXA4"/>
<feature type="domain" description="Stress-response A/B barrel" evidence="2">
    <location>
        <begin position="3"/>
        <end position="96"/>
    </location>
</feature>
<name>A0AAE0EXA4_9CHLO</name>
<dbReference type="Proteomes" id="UP001190700">
    <property type="component" value="Unassembled WGS sequence"/>
</dbReference>
<comment type="subunit">
    <text evidence="1">Homodimer.</text>
</comment>
<evidence type="ECO:0000313" key="3">
    <source>
        <dbReference type="EMBL" id="KAK3243624.1"/>
    </source>
</evidence>
<accession>A0AAE0EXA4</accession>
<dbReference type="Gene3D" id="3.30.70.100">
    <property type="match status" value="1"/>
</dbReference>
<protein>
    <recommendedName>
        <fullName evidence="2">Stress-response A/B barrel domain-containing protein</fullName>
    </recommendedName>
</protein>
<dbReference type="PROSITE" id="PS51502">
    <property type="entry name" value="S_R_A_B_BARREL"/>
    <property type="match status" value="1"/>
</dbReference>
<dbReference type="InterPro" id="IPR013097">
    <property type="entry name" value="Dabb"/>
</dbReference>